<dbReference type="OMA" id="HWEAREI"/>
<protein>
    <submittedName>
        <fullName evidence="1">LAFE_0C00122g1_1</fullName>
    </submittedName>
</protein>
<dbReference type="EMBL" id="LT598485">
    <property type="protein sequence ID" value="SCW00254.1"/>
    <property type="molecule type" value="Genomic_DNA"/>
</dbReference>
<organism evidence="1 2">
    <name type="scientific">Lachancea fermentati</name>
    <name type="common">Zygosaccharomyces fermentati</name>
    <dbReference type="NCBI Taxonomy" id="4955"/>
    <lineage>
        <taxon>Eukaryota</taxon>
        <taxon>Fungi</taxon>
        <taxon>Dikarya</taxon>
        <taxon>Ascomycota</taxon>
        <taxon>Saccharomycotina</taxon>
        <taxon>Saccharomycetes</taxon>
        <taxon>Saccharomycetales</taxon>
        <taxon>Saccharomycetaceae</taxon>
        <taxon>Lachancea</taxon>
    </lineage>
</organism>
<sequence length="171" mass="20431">MRGYESILSCLQRKLKGDISAVLEYFEKPCEDMWNEECDLVEVIESEKSEWELRLNGPLSLMGSKYISAQYGQRAREIQKYAYNMSWEQEQREFMGYNPNNTPSWEFYLMMQIGLFNNGSFRQKFHWEAREIPEVNMLPHWLRLQNVYMELPGEHIPLYMYSAVLFGQVRG</sequence>
<keyword evidence="2" id="KW-1185">Reference proteome</keyword>
<proteinExistence type="predicted"/>
<gene>
    <name evidence="1" type="ORF">LAFE_0C00122G</name>
</gene>
<reference evidence="1 2" key="1">
    <citation type="submission" date="2016-03" db="EMBL/GenBank/DDBJ databases">
        <authorList>
            <person name="Devillers H."/>
        </authorList>
    </citation>
    <scope>NUCLEOTIDE SEQUENCE [LARGE SCALE GENOMIC DNA]</scope>
    <source>
        <strain evidence="1">CBS 6772</strain>
    </source>
</reference>
<accession>A0A1G4M8W0</accession>
<evidence type="ECO:0000313" key="2">
    <source>
        <dbReference type="Proteomes" id="UP000190831"/>
    </source>
</evidence>
<dbReference type="AlphaFoldDB" id="A0A1G4M8W0"/>
<dbReference type="Proteomes" id="UP000190831">
    <property type="component" value="Chromosome C"/>
</dbReference>
<evidence type="ECO:0000313" key="1">
    <source>
        <dbReference type="EMBL" id="SCW00254.1"/>
    </source>
</evidence>
<name>A0A1G4M8W0_LACFM</name>
<dbReference type="STRING" id="4955.A0A1G4M8W0"/>